<accession>A0A4Y7R890</accession>
<proteinExistence type="predicted"/>
<dbReference type="RefSeq" id="WP_190240308.1">
    <property type="nucleotide sequence ID" value="NZ_QFGA01000002.1"/>
</dbReference>
<evidence type="ECO:0000313" key="2">
    <source>
        <dbReference type="Proteomes" id="UP000298324"/>
    </source>
</evidence>
<dbReference type="AlphaFoldDB" id="A0A4Y7R890"/>
<reference evidence="1 2" key="1">
    <citation type="journal article" date="2018" name="Environ. Microbiol.">
        <title>Novel energy conservation strategies and behaviour of Pelotomaculum schinkii driving syntrophic propionate catabolism.</title>
        <authorList>
            <person name="Hidalgo-Ahumada C.A.P."/>
            <person name="Nobu M.K."/>
            <person name="Narihiro T."/>
            <person name="Tamaki H."/>
            <person name="Liu W.T."/>
            <person name="Kamagata Y."/>
            <person name="Stams A.J.M."/>
            <person name="Imachi H."/>
            <person name="Sousa D.Z."/>
        </authorList>
    </citation>
    <scope>NUCLEOTIDE SEQUENCE [LARGE SCALE GENOMIC DNA]</scope>
    <source>
        <strain evidence="1 2">HH</strain>
    </source>
</reference>
<evidence type="ECO:0000313" key="1">
    <source>
        <dbReference type="EMBL" id="TEB05195.1"/>
    </source>
</evidence>
<keyword evidence="2" id="KW-1185">Reference proteome</keyword>
<protein>
    <submittedName>
        <fullName evidence="1">Uncharacterized protein</fullName>
    </submittedName>
</protein>
<dbReference type="EMBL" id="QFGA01000002">
    <property type="protein sequence ID" value="TEB05195.1"/>
    <property type="molecule type" value="Genomic_DNA"/>
</dbReference>
<organism evidence="1 2">
    <name type="scientific">Pelotomaculum schinkii</name>
    <dbReference type="NCBI Taxonomy" id="78350"/>
    <lineage>
        <taxon>Bacteria</taxon>
        <taxon>Bacillati</taxon>
        <taxon>Bacillota</taxon>
        <taxon>Clostridia</taxon>
        <taxon>Eubacteriales</taxon>
        <taxon>Desulfotomaculaceae</taxon>
        <taxon>Pelotomaculum</taxon>
    </lineage>
</organism>
<name>A0A4Y7R890_9FIRM</name>
<dbReference type="Proteomes" id="UP000298324">
    <property type="component" value="Unassembled WGS sequence"/>
</dbReference>
<sequence>MFGLKPEIKVFTEVKAGNALISKGPVIISKGEQPGYLKFSRALKKSVEFQVTSVDWEENATRSAGKAAAGAVVGGLLTGGIGLVAGAAIGGRKRDNSTAVLTLLDGGQEHKLFLKLKGADLENLQRLLYETDTRL</sequence>
<comment type="caution">
    <text evidence="1">The sequence shown here is derived from an EMBL/GenBank/DDBJ whole genome shotgun (WGS) entry which is preliminary data.</text>
</comment>
<gene>
    <name evidence="1" type="ORF">Psch_02236</name>
</gene>